<accession>A0A1E2UKL5</accession>
<evidence type="ECO:0000313" key="13">
    <source>
        <dbReference type="Proteomes" id="UP000094849"/>
    </source>
</evidence>
<evidence type="ECO:0000256" key="4">
    <source>
        <dbReference type="ARBA" id="ARBA00023098"/>
    </source>
</evidence>
<evidence type="ECO:0000256" key="2">
    <source>
        <dbReference type="ARBA" id="ARBA00022516"/>
    </source>
</evidence>
<dbReference type="EC" id="2.3.2.30" evidence="7"/>
<dbReference type="SMART" id="SM00563">
    <property type="entry name" value="PlsC"/>
    <property type="match status" value="1"/>
</dbReference>
<dbReference type="InterPro" id="IPR045746">
    <property type="entry name" value="ACT14924-like_Acyltransf_dom"/>
</dbReference>
<dbReference type="OrthoDB" id="1113830at2"/>
<dbReference type="EMBL" id="LVJZ01000003">
    <property type="protein sequence ID" value="ODB95290.1"/>
    <property type="molecule type" value="Genomic_DNA"/>
</dbReference>
<evidence type="ECO:0000256" key="9">
    <source>
        <dbReference type="ARBA" id="ARBA00045724"/>
    </source>
</evidence>
<evidence type="ECO:0000313" key="12">
    <source>
        <dbReference type="EMBL" id="ODB95290.1"/>
    </source>
</evidence>
<comment type="catalytic activity">
    <reaction evidence="10">
        <text>a (3R)-hydroxyacyl-[ACP] + L-ornithine = a lyso-ornithine lipid + holo-[ACP] + H(+)</text>
        <dbReference type="Rhea" id="RHEA:20633"/>
        <dbReference type="Rhea" id="RHEA-COMP:9685"/>
        <dbReference type="Rhea" id="RHEA-COMP:9945"/>
        <dbReference type="ChEBI" id="CHEBI:15378"/>
        <dbReference type="ChEBI" id="CHEBI:46911"/>
        <dbReference type="ChEBI" id="CHEBI:64479"/>
        <dbReference type="ChEBI" id="CHEBI:78827"/>
        <dbReference type="ChEBI" id="CHEBI:138482"/>
        <dbReference type="EC" id="2.3.2.30"/>
    </reaction>
    <physiologicalReaction direction="left-to-right" evidence="10">
        <dbReference type="Rhea" id="RHEA:20634"/>
    </physiologicalReaction>
</comment>
<keyword evidence="4" id="KW-0443">Lipid metabolism</keyword>
<proteinExistence type="inferred from homology"/>
<name>A0A1E2UKL5_9GAMM</name>
<evidence type="ECO:0000256" key="5">
    <source>
        <dbReference type="ARBA" id="ARBA00023315"/>
    </source>
</evidence>
<evidence type="ECO:0000256" key="8">
    <source>
        <dbReference type="ARBA" id="ARBA00039866"/>
    </source>
</evidence>
<dbReference type="AlphaFoldDB" id="A0A1E2UKL5"/>
<dbReference type="SUPFAM" id="SSF69593">
    <property type="entry name" value="Glycerol-3-phosphate (1)-acyltransferase"/>
    <property type="match status" value="1"/>
</dbReference>
<dbReference type="Pfam" id="PF19576">
    <property type="entry name" value="Acyltransf_2"/>
    <property type="match status" value="1"/>
</dbReference>
<dbReference type="InterPro" id="IPR002123">
    <property type="entry name" value="Plipid/glycerol_acylTrfase"/>
</dbReference>
<dbReference type="GO" id="GO:0006629">
    <property type="term" value="P:lipid metabolic process"/>
    <property type="evidence" value="ECO:0007669"/>
    <property type="project" value="UniProtKB-KW"/>
</dbReference>
<keyword evidence="2" id="KW-0444">Lipid biosynthesis</keyword>
<dbReference type="Pfam" id="PF13444">
    <property type="entry name" value="Acetyltransf_5"/>
    <property type="match status" value="1"/>
</dbReference>
<keyword evidence="3 12" id="KW-0808">Transferase</keyword>
<evidence type="ECO:0000256" key="6">
    <source>
        <dbReference type="ARBA" id="ARBA00038095"/>
    </source>
</evidence>
<comment type="pathway">
    <text evidence="1">Lipid metabolism.</text>
</comment>
<keyword evidence="5 12" id="KW-0012">Acyltransferase</keyword>
<dbReference type="SUPFAM" id="SSF55729">
    <property type="entry name" value="Acyl-CoA N-acyltransferases (Nat)"/>
    <property type="match status" value="1"/>
</dbReference>
<reference evidence="12 13" key="1">
    <citation type="submission" date="2016-03" db="EMBL/GenBank/DDBJ databases">
        <title>Chemosynthetic sulphur-oxidizing symbionts of marine invertebrate animals are capable of nitrogen fixation.</title>
        <authorList>
            <person name="Petersen J.M."/>
            <person name="Kemper A."/>
            <person name="Gruber-Vodicka H."/>
            <person name="Cardini U."/>
            <person name="Geest Mvander."/>
            <person name="Kleiner M."/>
            <person name="Bulgheresi S."/>
            <person name="Fussmann M."/>
            <person name="Herbold C."/>
            <person name="Seah B.K.B."/>
            <person name="Antony C.Paul."/>
            <person name="Liu D."/>
            <person name="Belitz A."/>
            <person name="Weber M."/>
        </authorList>
    </citation>
    <scope>NUCLEOTIDE SEQUENCE [LARGE SCALE GENOMIC DNA]</scope>
    <source>
        <strain evidence="12">G_D</strain>
    </source>
</reference>
<sequence>MLNVEQVLTNRFPGFFEKQPSLLTKPMLKALRMLFREREINRFLEEHHALRGLELIEKVLEYFDMDYLVSNKDLENIPSSGRVIVVANHPLGALDALSLILMISRVRRDIRVVANDLLASIEPLKELLLPVDNMGGGSSRRGVKQIHAALQREELVIIFPAGEVSRLRPNGVRDVRWKSGFMQFARRTGSPLLPIYIDARNSPLFYGVSMLYKPIAALLLVQEMFMQRSNTIAFRVGELIPFTHLNVEGIRLKARVKMVRKHLYRISQRKPGVFTTEKSIAHPESRQALKKELSKGEILGQTRDGKQILLMDWEPGSVLMREIGRLRELSFRKVGEGTGKRRDTDNYDLHYRHLVLWDEAELEVVGSYRIGEVGSILVNQGSEGLYTNSLFKFDEHFDRYARQSIELGRSFVQPRYWGSRALDYLWQGVGAYLKHHPEIKYMYGPVSISAHYPKSARDLMVDFYQRYYASKSYLGQARVPYQISQSTWDEFGQVFHGDDYEADLQELKNQLALFDLSIPTLFKQYTDLCEPGGVQFLDFGVDPEFAGCTDGMILVEIAKVKATKRKRYMGS</sequence>
<dbReference type="GO" id="GO:0043810">
    <property type="term" value="F:ornithine-acyl [acyl carrier protein] N-acyltransferase activity"/>
    <property type="evidence" value="ECO:0007669"/>
    <property type="project" value="UniProtKB-EC"/>
</dbReference>
<comment type="caution">
    <text evidence="12">The sequence shown here is derived from an EMBL/GenBank/DDBJ whole genome shotgun (WGS) entry which is preliminary data.</text>
</comment>
<dbReference type="Proteomes" id="UP000094849">
    <property type="component" value="Unassembled WGS sequence"/>
</dbReference>
<keyword evidence="13" id="KW-1185">Reference proteome</keyword>
<comment type="similarity">
    <text evidence="6">Belongs to the acetyltransferase family. OlsB subfamily.</text>
</comment>
<dbReference type="PANTHER" id="PTHR37323:SF1">
    <property type="entry name" value="L-ORNITHINE N(ALPHA)-ACYLTRANSFERASE"/>
    <property type="match status" value="1"/>
</dbReference>
<organism evidence="12 13">
    <name type="scientific">Candidatus Thiodiazotropha endoloripes</name>
    <dbReference type="NCBI Taxonomy" id="1818881"/>
    <lineage>
        <taxon>Bacteria</taxon>
        <taxon>Pseudomonadati</taxon>
        <taxon>Pseudomonadota</taxon>
        <taxon>Gammaproteobacteria</taxon>
        <taxon>Chromatiales</taxon>
        <taxon>Sedimenticolaceae</taxon>
        <taxon>Candidatus Thiodiazotropha</taxon>
    </lineage>
</organism>
<protein>
    <recommendedName>
        <fullName evidence="8">L-ornithine N(alpha)-acyltransferase</fullName>
        <ecNumber evidence="7">2.3.2.30</ecNumber>
    </recommendedName>
</protein>
<evidence type="ECO:0000259" key="11">
    <source>
        <dbReference type="SMART" id="SM00563"/>
    </source>
</evidence>
<dbReference type="STRING" id="1818881.A3196_00020"/>
<dbReference type="PANTHER" id="PTHR37323">
    <property type="entry name" value="GCN5-RELATED N-ACETYLTRANSFERASE"/>
    <property type="match status" value="1"/>
</dbReference>
<comment type="function">
    <text evidence="9">Catalyzes the first step in the biosynthesis of ornithine lipids, which are phosphorus-free membrane lipids. Catalyzes the 3-hydroxyacyl-acyl carrier protein-dependent acylation of ornithine to form lyso-ornithine lipid (LOL).</text>
</comment>
<dbReference type="RefSeq" id="WP_069004002.1">
    <property type="nucleotide sequence ID" value="NZ_LVJW01000006.1"/>
</dbReference>
<gene>
    <name evidence="12" type="ORF">A3196_00020</name>
</gene>
<dbReference type="InterPro" id="IPR016181">
    <property type="entry name" value="Acyl_CoA_acyltransferase"/>
</dbReference>
<evidence type="ECO:0000256" key="3">
    <source>
        <dbReference type="ARBA" id="ARBA00022679"/>
    </source>
</evidence>
<evidence type="ECO:0000256" key="7">
    <source>
        <dbReference type="ARBA" id="ARBA00039058"/>
    </source>
</evidence>
<evidence type="ECO:0000256" key="10">
    <source>
        <dbReference type="ARBA" id="ARBA00047785"/>
    </source>
</evidence>
<feature type="domain" description="Phospholipid/glycerol acyltransferase" evidence="11">
    <location>
        <begin position="83"/>
        <end position="200"/>
    </location>
</feature>
<evidence type="ECO:0000256" key="1">
    <source>
        <dbReference type="ARBA" id="ARBA00005189"/>
    </source>
</evidence>
<dbReference type="InterPro" id="IPR052351">
    <property type="entry name" value="Ornithine_N-alpha-AT"/>
</dbReference>